<keyword evidence="1" id="KW-1133">Transmembrane helix</keyword>
<keyword evidence="1" id="KW-0812">Transmembrane</keyword>
<name>I0H327_ACTM4</name>
<evidence type="ECO:0000313" key="3">
    <source>
        <dbReference type="Proteomes" id="UP000007882"/>
    </source>
</evidence>
<dbReference type="EMBL" id="AP012319">
    <property type="protein sequence ID" value="BAL87414.1"/>
    <property type="molecule type" value="Genomic_DNA"/>
</dbReference>
<dbReference type="STRING" id="512565.AMIS_21940"/>
<evidence type="ECO:0000256" key="1">
    <source>
        <dbReference type="SAM" id="Phobius"/>
    </source>
</evidence>
<dbReference type="AlphaFoldDB" id="I0H327"/>
<dbReference type="HOGENOM" id="CLU_1682890_0_0_11"/>
<keyword evidence="1" id="KW-0472">Membrane</keyword>
<protein>
    <submittedName>
        <fullName evidence="2">Uncharacterized protein</fullName>
    </submittedName>
</protein>
<dbReference type="RefSeq" id="WP_014442309.1">
    <property type="nucleotide sequence ID" value="NC_017093.1"/>
</dbReference>
<dbReference type="KEGG" id="ams:AMIS_21940"/>
<dbReference type="OrthoDB" id="3701328at2"/>
<reference evidence="2 3" key="1">
    <citation type="submission" date="2012-02" db="EMBL/GenBank/DDBJ databases">
        <title>Complete genome sequence of Actinoplanes missouriensis 431 (= NBRC 102363).</title>
        <authorList>
            <person name="Ohnishi Y."/>
            <person name="Ishikawa J."/>
            <person name="Sekine M."/>
            <person name="Hosoyama A."/>
            <person name="Harada T."/>
            <person name="Narita H."/>
            <person name="Hata T."/>
            <person name="Konno Y."/>
            <person name="Tutikane K."/>
            <person name="Fujita N."/>
            <person name="Horinouchi S."/>
            <person name="Hayakawa M."/>
        </authorList>
    </citation>
    <scope>NUCLEOTIDE SEQUENCE [LARGE SCALE GENOMIC DNA]</scope>
    <source>
        <strain evidence="3">ATCC 14538 / DSM 43046 / CBS 188.64 / JCM 3121 / NBRC 102363 / NCIMB 12654 / NRRL B-3342 / UNCC 431</strain>
    </source>
</reference>
<accession>I0H327</accession>
<organism evidence="2 3">
    <name type="scientific">Actinoplanes missouriensis (strain ATCC 14538 / DSM 43046 / CBS 188.64 / JCM 3121 / NBRC 102363 / NCIMB 12654 / NRRL B-3342 / UNCC 431)</name>
    <dbReference type="NCBI Taxonomy" id="512565"/>
    <lineage>
        <taxon>Bacteria</taxon>
        <taxon>Bacillati</taxon>
        <taxon>Actinomycetota</taxon>
        <taxon>Actinomycetes</taxon>
        <taxon>Micromonosporales</taxon>
        <taxon>Micromonosporaceae</taxon>
        <taxon>Actinoplanes</taxon>
    </lineage>
</organism>
<sequence length="156" mass="16320">MTQTDNLVADYLARVERAAAGLRPDRREELLRDLREHIAVERAESGDDSETHVRTVLERLGDPEAIAAAADTPTGSIPVPGSPTPGHAAYGHAVHGHAAARPAPTRRGNTWVWVLAGSLVVLVLLVCAGSALFLARSDSGPAPAEAPAPVQTTPFG</sequence>
<dbReference type="Proteomes" id="UP000007882">
    <property type="component" value="Chromosome"/>
</dbReference>
<feature type="transmembrane region" description="Helical" evidence="1">
    <location>
        <begin position="111"/>
        <end position="135"/>
    </location>
</feature>
<gene>
    <name evidence="2" type="ordered locus">AMIS_21940</name>
</gene>
<proteinExistence type="predicted"/>
<dbReference type="eggNOG" id="ENOG5033FTA">
    <property type="taxonomic scope" value="Bacteria"/>
</dbReference>
<dbReference type="Pfam" id="PF22564">
    <property type="entry name" value="HAAS"/>
    <property type="match status" value="1"/>
</dbReference>
<keyword evidence="3" id="KW-1185">Reference proteome</keyword>
<evidence type="ECO:0000313" key="2">
    <source>
        <dbReference type="EMBL" id="BAL87414.1"/>
    </source>
</evidence>
<dbReference type="PATRIC" id="fig|512565.3.peg.2191"/>